<proteinExistence type="predicted"/>
<comment type="caution">
    <text evidence="1">The sequence shown here is derived from an EMBL/GenBank/DDBJ whole genome shotgun (WGS) entry which is preliminary data.</text>
</comment>
<reference evidence="1" key="1">
    <citation type="journal article" date="2015" name="Nature">
        <title>Complex archaea that bridge the gap between prokaryotes and eukaryotes.</title>
        <authorList>
            <person name="Spang A."/>
            <person name="Saw J.H."/>
            <person name="Jorgensen S.L."/>
            <person name="Zaremba-Niedzwiedzka K."/>
            <person name="Martijn J."/>
            <person name="Lind A.E."/>
            <person name="van Eijk R."/>
            <person name="Schleper C."/>
            <person name="Guy L."/>
            <person name="Ettema T.J."/>
        </authorList>
    </citation>
    <scope>NUCLEOTIDE SEQUENCE</scope>
</reference>
<gene>
    <name evidence="1" type="ORF">LCGC14_1162370</name>
</gene>
<protein>
    <submittedName>
        <fullName evidence="1">Uncharacterized protein</fullName>
    </submittedName>
</protein>
<dbReference type="AlphaFoldDB" id="A0A0F9MF99"/>
<name>A0A0F9MF99_9ZZZZ</name>
<accession>A0A0F9MF99</accession>
<dbReference type="EMBL" id="LAZR01005680">
    <property type="protein sequence ID" value="KKM98006.1"/>
    <property type="molecule type" value="Genomic_DNA"/>
</dbReference>
<sequence>MTEKFCICGENSHHSVYPSEIQKSNGTKSIFGISKEAVKHFCNKCYKERYRNIKMKDLP</sequence>
<organism evidence="1">
    <name type="scientific">marine sediment metagenome</name>
    <dbReference type="NCBI Taxonomy" id="412755"/>
    <lineage>
        <taxon>unclassified sequences</taxon>
        <taxon>metagenomes</taxon>
        <taxon>ecological metagenomes</taxon>
    </lineage>
</organism>
<evidence type="ECO:0000313" key="1">
    <source>
        <dbReference type="EMBL" id="KKM98006.1"/>
    </source>
</evidence>